<keyword evidence="1" id="KW-1133">Transmembrane helix</keyword>
<evidence type="ECO:0000313" key="2">
    <source>
        <dbReference type="EMBL" id="MFD1188843.1"/>
    </source>
</evidence>
<name>A0ABW3SWB6_9BACT</name>
<sequence length="151" mass="17333">MKREKISGGFAVVGHALVLLFFVPLCLFLLYIIITKNFSFEGVIFLLAFLVPSILMVRHAYTYADLYLEGNTIILKKLFSVKAKPIAEYKTVEQAIMPLKYCIKFQDGSKACFALTSSKVFRHIISTDPDRVVKELRLKFQELKQEYAIKE</sequence>
<evidence type="ECO:0008006" key="4">
    <source>
        <dbReference type="Google" id="ProtNLM"/>
    </source>
</evidence>
<organism evidence="2 3">
    <name type="scientific">Pontibacter rugosus</name>
    <dbReference type="NCBI Taxonomy" id="1745966"/>
    <lineage>
        <taxon>Bacteria</taxon>
        <taxon>Pseudomonadati</taxon>
        <taxon>Bacteroidota</taxon>
        <taxon>Cytophagia</taxon>
        <taxon>Cytophagales</taxon>
        <taxon>Hymenobacteraceae</taxon>
        <taxon>Pontibacter</taxon>
    </lineage>
</organism>
<protein>
    <recommendedName>
        <fullName evidence="4">PH domain-containing protein</fullName>
    </recommendedName>
</protein>
<reference evidence="3" key="1">
    <citation type="journal article" date="2019" name="Int. J. Syst. Evol. Microbiol.">
        <title>The Global Catalogue of Microorganisms (GCM) 10K type strain sequencing project: providing services to taxonomists for standard genome sequencing and annotation.</title>
        <authorList>
            <consortium name="The Broad Institute Genomics Platform"/>
            <consortium name="The Broad Institute Genome Sequencing Center for Infectious Disease"/>
            <person name="Wu L."/>
            <person name="Ma J."/>
        </authorList>
    </citation>
    <scope>NUCLEOTIDE SEQUENCE [LARGE SCALE GENOMIC DNA]</scope>
    <source>
        <strain evidence="3">JCM 31319</strain>
    </source>
</reference>
<keyword evidence="1" id="KW-0472">Membrane</keyword>
<evidence type="ECO:0000256" key="1">
    <source>
        <dbReference type="SAM" id="Phobius"/>
    </source>
</evidence>
<dbReference type="EMBL" id="JBHTLD010000426">
    <property type="protein sequence ID" value="MFD1188843.1"/>
    <property type="molecule type" value="Genomic_DNA"/>
</dbReference>
<dbReference type="RefSeq" id="WP_377533009.1">
    <property type="nucleotide sequence ID" value="NZ_JBHTLD010000426.1"/>
</dbReference>
<keyword evidence="1" id="KW-0812">Transmembrane</keyword>
<feature type="transmembrane region" description="Helical" evidence="1">
    <location>
        <begin position="12"/>
        <end position="34"/>
    </location>
</feature>
<gene>
    <name evidence="2" type="ORF">ACFQ2O_21720</name>
</gene>
<feature type="transmembrane region" description="Helical" evidence="1">
    <location>
        <begin position="40"/>
        <end position="57"/>
    </location>
</feature>
<evidence type="ECO:0000313" key="3">
    <source>
        <dbReference type="Proteomes" id="UP001597094"/>
    </source>
</evidence>
<proteinExistence type="predicted"/>
<comment type="caution">
    <text evidence="2">The sequence shown here is derived from an EMBL/GenBank/DDBJ whole genome shotgun (WGS) entry which is preliminary data.</text>
</comment>
<accession>A0ABW3SWB6</accession>
<dbReference type="Proteomes" id="UP001597094">
    <property type="component" value="Unassembled WGS sequence"/>
</dbReference>
<keyword evidence="3" id="KW-1185">Reference proteome</keyword>